<proteinExistence type="predicted"/>
<dbReference type="STRING" id="43041.A0A182KB59"/>
<accession>A0A182KB59</accession>
<dbReference type="InterPro" id="IPR051591">
    <property type="entry name" value="UPF0224_FAM112_RNA_Proc"/>
</dbReference>
<sequence>MEVPNFGTVVVCPYNSAHQIIAERMQKHLVKCRRQYPNAKMAACPFNNAHHVPEQELNLHTKNCPNRDEMESFKYAIATNAAPLPQKGIYVRADGTTVEAETAPTDDMPVDEENWDDMDAAPYNPAKYCANNLIIRKATHMTAAEKRQFYEDERVRHDMLRKRNV</sequence>
<keyword evidence="2" id="KW-0863">Zinc-finger</keyword>
<keyword evidence="3" id="KW-0862">Zinc</keyword>
<dbReference type="PANTHER" id="PTHR21402">
    <property type="entry name" value="GAMETOCYTE SPECIFIC FACTOR 1-RELATED"/>
    <property type="match status" value="1"/>
</dbReference>
<evidence type="ECO:0000313" key="5">
    <source>
        <dbReference type="EnsemblMetazoa" id="ACHR007996-PA"/>
    </source>
</evidence>
<dbReference type="SUPFAM" id="SSF57667">
    <property type="entry name" value="beta-beta-alpha zinc fingers"/>
    <property type="match status" value="1"/>
</dbReference>
<evidence type="ECO:0000256" key="3">
    <source>
        <dbReference type="ARBA" id="ARBA00022833"/>
    </source>
</evidence>
<feature type="domain" description="CHHC U11-48K-type" evidence="4">
    <location>
        <begin position="9"/>
        <end position="36"/>
    </location>
</feature>
<dbReference type="InterPro" id="IPR036236">
    <property type="entry name" value="Znf_C2H2_sf"/>
</dbReference>
<dbReference type="PROSITE" id="PS51800">
    <property type="entry name" value="ZF_CHHC_U11_48K"/>
    <property type="match status" value="2"/>
</dbReference>
<keyword evidence="6" id="KW-1185">Reference proteome</keyword>
<dbReference type="Proteomes" id="UP000075881">
    <property type="component" value="Unassembled WGS sequence"/>
</dbReference>
<dbReference type="AlphaFoldDB" id="A0A182KB59"/>
<keyword evidence="1" id="KW-0479">Metal-binding</keyword>
<evidence type="ECO:0000313" key="6">
    <source>
        <dbReference type="Proteomes" id="UP000075881"/>
    </source>
</evidence>
<name>A0A182KB59_9DIPT</name>
<dbReference type="GO" id="GO:0008270">
    <property type="term" value="F:zinc ion binding"/>
    <property type="evidence" value="ECO:0007669"/>
    <property type="project" value="UniProtKB-KW"/>
</dbReference>
<feature type="domain" description="CHHC U11-48K-type" evidence="4">
    <location>
        <begin position="41"/>
        <end position="68"/>
    </location>
</feature>
<dbReference type="Pfam" id="PF05253">
    <property type="entry name" value="zf-U11-48K"/>
    <property type="match status" value="2"/>
</dbReference>
<reference evidence="5" key="2">
    <citation type="submission" date="2020-05" db="UniProtKB">
        <authorList>
            <consortium name="EnsemblMetazoa"/>
        </authorList>
    </citation>
    <scope>IDENTIFICATION</scope>
    <source>
        <strain evidence="5">ACHKN1017</strain>
    </source>
</reference>
<evidence type="ECO:0000256" key="2">
    <source>
        <dbReference type="ARBA" id="ARBA00022771"/>
    </source>
</evidence>
<reference evidence="6" key="1">
    <citation type="submission" date="2013-03" db="EMBL/GenBank/DDBJ databases">
        <title>The Genome Sequence of Anopheles christyi ACHKN1017.</title>
        <authorList>
            <consortium name="The Broad Institute Genomics Platform"/>
            <person name="Neafsey D.E."/>
            <person name="Besansky N."/>
            <person name="Walker B."/>
            <person name="Young S.K."/>
            <person name="Zeng Q."/>
            <person name="Gargeya S."/>
            <person name="Fitzgerald M."/>
            <person name="Haas B."/>
            <person name="Abouelleil A."/>
            <person name="Allen A.W."/>
            <person name="Alvarado L."/>
            <person name="Arachchi H.M."/>
            <person name="Berlin A.M."/>
            <person name="Chapman S.B."/>
            <person name="Gainer-Dewar J."/>
            <person name="Goldberg J."/>
            <person name="Griggs A."/>
            <person name="Gujja S."/>
            <person name="Hansen M."/>
            <person name="Howarth C."/>
            <person name="Imamovic A."/>
            <person name="Ireland A."/>
            <person name="Larimer J."/>
            <person name="McCowan C."/>
            <person name="Murphy C."/>
            <person name="Pearson M."/>
            <person name="Poon T.W."/>
            <person name="Priest M."/>
            <person name="Roberts A."/>
            <person name="Saif S."/>
            <person name="Shea T."/>
            <person name="Sisk P."/>
            <person name="Sykes S."/>
            <person name="Wortman J."/>
            <person name="Nusbaum C."/>
            <person name="Birren B."/>
        </authorList>
    </citation>
    <scope>NUCLEOTIDE SEQUENCE [LARGE SCALE GENOMIC DNA]</scope>
    <source>
        <strain evidence="6">ACHKN1017</strain>
    </source>
</reference>
<dbReference type="PANTHER" id="PTHR21402:SF5">
    <property type="entry name" value="GAMETOCYTE SPECIFIC FACTOR 1"/>
    <property type="match status" value="1"/>
</dbReference>
<dbReference type="InterPro" id="IPR022776">
    <property type="entry name" value="TRM13/UPF0224_CHHC_Znf_dom"/>
</dbReference>
<organism evidence="5 6">
    <name type="scientific">Anopheles christyi</name>
    <dbReference type="NCBI Taxonomy" id="43041"/>
    <lineage>
        <taxon>Eukaryota</taxon>
        <taxon>Metazoa</taxon>
        <taxon>Ecdysozoa</taxon>
        <taxon>Arthropoda</taxon>
        <taxon>Hexapoda</taxon>
        <taxon>Insecta</taxon>
        <taxon>Pterygota</taxon>
        <taxon>Neoptera</taxon>
        <taxon>Endopterygota</taxon>
        <taxon>Diptera</taxon>
        <taxon>Nematocera</taxon>
        <taxon>Culicoidea</taxon>
        <taxon>Culicidae</taxon>
        <taxon>Anophelinae</taxon>
        <taxon>Anopheles</taxon>
    </lineage>
</organism>
<evidence type="ECO:0000256" key="1">
    <source>
        <dbReference type="ARBA" id="ARBA00022723"/>
    </source>
</evidence>
<dbReference type="EnsemblMetazoa" id="ACHR007996-RA">
    <property type="protein sequence ID" value="ACHR007996-PA"/>
    <property type="gene ID" value="ACHR007996"/>
</dbReference>
<evidence type="ECO:0000259" key="4">
    <source>
        <dbReference type="PROSITE" id="PS51800"/>
    </source>
</evidence>
<dbReference type="VEuPathDB" id="VectorBase:ACHR007996"/>
<protein>
    <recommendedName>
        <fullName evidence="4">CHHC U11-48K-type domain-containing protein</fullName>
    </recommendedName>
</protein>